<name>A0AAV4J7Q6_9GAST</name>
<organism evidence="3 4">
    <name type="scientific">Elysia marginata</name>
    <dbReference type="NCBI Taxonomy" id="1093978"/>
    <lineage>
        <taxon>Eukaryota</taxon>
        <taxon>Metazoa</taxon>
        <taxon>Spiralia</taxon>
        <taxon>Lophotrochozoa</taxon>
        <taxon>Mollusca</taxon>
        <taxon>Gastropoda</taxon>
        <taxon>Heterobranchia</taxon>
        <taxon>Euthyneura</taxon>
        <taxon>Panpulmonata</taxon>
        <taxon>Sacoglossa</taxon>
        <taxon>Placobranchoidea</taxon>
        <taxon>Plakobranchidae</taxon>
        <taxon>Elysia</taxon>
    </lineage>
</organism>
<protein>
    <submittedName>
        <fullName evidence="3">Uncharacterized protein</fullName>
    </submittedName>
</protein>
<evidence type="ECO:0000313" key="3">
    <source>
        <dbReference type="EMBL" id="GFS18024.1"/>
    </source>
</evidence>
<keyword evidence="2" id="KW-0732">Signal</keyword>
<evidence type="ECO:0000256" key="2">
    <source>
        <dbReference type="SAM" id="SignalP"/>
    </source>
</evidence>
<dbReference type="Proteomes" id="UP000762676">
    <property type="component" value="Unassembled WGS sequence"/>
</dbReference>
<evidence type="ECO:0000256" key="1">
    <source>
        <dbReference type="SAM" id="MobiDB-lite"/>
    </source>
</evidence>
<feature type="region of interest" description="Disordered" evidence="1">
    <location>
        <begin position="71"/>
        <end position="126"/>
    </location>
</feature>
<proteinExistence type="predicted"/>
<dbReference type="AlphaFoldDB" id="A0AAV4J7Q6"/>
<feature type="compositionally biased region" description="Polar residues" evidence="1">
    <location>
        <begin position="85"/>
        <end position="101"/>
    </location>
</feature>
<gene>
    <name evidence="3" type="ORF">ElyMa_006837500</name>
</gene>
<feature type="signal peptide" evidence="2">
    <location>
        <begin position="1"/>
        <end position="19"/>
    </location>
</feature>
<feature type="chain" id="PRO_5043898772" evidence="2">
    <location>
        <begin position="20"/>
        <end position="126"/>
    </location>
</feature>
<accession>A0AAV4J7Q6</accession>
<comment type="caution">
    <text evidence="3">The sequence shown here is derived from an EMBL/GenBank/DDBJ whole genome shotgun (WGS) entry which is preliminary data.</text>
</comment>
<keyword evidence="4" id="KW-1185">Reference proteome</keyword>
<evidence type="ECO:0000313" key="4">
    <source>
        <dbReference type="Proteomes" id="UP000762676"/>
    </source>
</evidence>
<sequence length="126" mass="12983">MKLLLAVVLCTLVVGLTHQARLPLTDLSVGHIVPIDPIPPRPIDPLDPRAPRPLYRAEMPYIFRPGVVSKRGDGEVSADVETGPKGTTGTVSGSYKTSGGTTIKGHVSHGPGGTSGGVSVSVPIQG</sequence>
<reference evidence="3 4" key="1">
    <citation type="journal article" date="2021" name="Elife">
        <title>Chloroplast acquisition without the gene transfer in kleptoplastic sea slugs, Plakobranchus ocellatus.</title>
        <authorList>
            <person name="Maeda T."/>
            <person name="Takahashi S."/>
            <person name="Yoshida T."/>
            <person name="Shimamura S."/>
            <person name="Takaki Y."/>
            <person name="Nagai Y."/>
            <person name="Toyoda A."/>
            <person name="Suzuki Y."/>
            <person name="Arimoto A."/>
            <person name="Ishii H."/>
            <person name="Satoh N."/>
            <person name="Nishiyama T."/>
            <person name="Hasebe M."/>
            <person name="Maruyama T."/>
            <person name="Minagawa J."/>
            <person name="Obokata J."/>
            <person name="Shigenobu S."/>
        </authorList>
    </citation>
    <scope>NUCLEOTIDE SEQUENCE [LARGE SCALE GENOMIC DNA]</scope>
</reference>
<feature type="compositionally biased region" description="Low complexity" evidence="1">
    <location>
        <begin position="117"/>
        <end position="126"/>
    </location>
</feature>
<dbReference type="EMBL" id="BMAT01013676">
    <property type="protein sequence ID" value="GFS18024.1"/>
    <property type="molecule type" value="Genomic_DNA"/>
</dbReference>